<dbReference type="AlphaFoldDB" id="A0A197JPE0"/>
<keyword evidence="2" id="KW-1185">Reference proteome</keyword>
<evidence type="ECO:0000313" key="2">
    <source>
        <dbReference type="Proteomes" id="UP000078512"/>
    </source>
</evidence>
<reference evidence="1 2" key="1">
    <citation type="submission" date="2016-05" db="EMBL/GenBank/DDBJ databases">
        <title>Genome sequencing reveals origins of a unique bacterial endosymbiosis in the earliest lineages of terrestrial Fungi.</title>
        <authorList>
            <consortium name="DOE Joint Genome Institute"/>
            <person name="Uehling J."/>
            <person name="Gryganskyi A."/>
            <person name="Hameed K."/>
            <person name="Tschaplinski T."/>
            <person name="Misztal P."/>
            <person name="Wu S."/>
            <person name="Desiro A."/>
            <person name="Vande Pol N."/>
            <person name="Du Z.-Y."/>
            <person name="Zienkiewicz A."/>
            <person name="Zienkiewicz K."/>
            <person name="Morin E."/>
            <person name="Tisserant E."/>
            <person name="Splivallo R."/>
            <person name="Hainaut M."/>
            <person name="Henrissat B."/>
            <person name="Ohm R."/>
            <person name="Kuo A."/>
            <person name="Yan J."/>
            <person name="Lipzen A."/>
            <person name="Nolan M."/>
            <person name="Labutti K."/>
            <person name="Barry K."/>
            <person name="Goldstein A."/>
            <person name="Labbe J."/>
            <person name="Schadt C."/>
            <person name="Tuskan G."/>
            <person name="Grigoriev I."/>
            <person name="Martin F."/>
            <person name="Vilgalys R."/>
            <person name="Bonito G."/>
        </authorList>
    </citation>
    <scope>NUCLEOTIDE SEQUENCE [LARGE SCALE GENOMIC DNA]</scope>
    <source>
        <strain evidence="1 2">AG-77</strain>
    </source>
</reference>
<name>A0A197JPE0_9FUNG</name>
<dbReference type="OrthoDB" id="2423903at2759"/>
<protein>
    <recommendedName>
        <fullName evidence="3">PIN domain-like protein</fullName>
    </recommendedName>
</protein>
<gene>
    <name evidence="1" type="ORF">K457DRAFT_21474</name>
</gene>
<proteinExistence type="predicted"/>
<dbReference type="PANTHER" id="PTHR11081">
    <property type="entry name" value="FLAP ENDONUCLEASE FAMILY MEMBER"/>
    <property type="match status" value="1"/>
</dbReference>
<feature type="non-terminal residue" evidence="1">
    <location>
        <position position="260"/>
    </location>
</feature>
<dbReference type="InterPro" id="IPR029060">
    <property type="entry name" value="PIN-like_dom_sf"/>
</dbReference>
<organism evidence="1 2">
    <name type="scientific">Linnemannia elongata AG-77</name>
    <dbReference type="NCBI Taxonomy" id="1314771"/>
    <lineage>
        <taxon>Eukaryota</taxon>
        <taxon>Fungi</taxon>
        <taxon>Fungi incertae sedis</taxon>
        <taxon>Mucoromycota</taxon>
        <taxon>Mortierellomycotina</taxon>
        <taxon>Mortierellomycetes</taxon>
        <taxon>Mortierellales</taxon>
        <taxon>Mortierellaceae</taxon>
        <taxon>Linnemannia</taxon>
    </lineage>
</organism>
<dbReference type="Proteomes" id="UP000078512">
    <property type="component" value="Unassembled WGS sequence"/>
</dbReference>
<dbReference type="GO" id="GO:0017108">
    <property type="term" value="F:5'-flap endonuclease activity"/>
    <property type="evidence" value="ECO:0007669"/>
    <property type="project" value="TreeGrafter"/>
</dbReference>
<evidence type="ECO:0008006" key="3">
    <source>
        <dbReference type="Google" id="ProtNLM"/>
    </source>
</evidence>
<dbReference type="InterPro" id="IPR006084">
    <property type="entry name" value="XPG/Rad2"/>
</dbReference>
<evidence type="ECO:0000313" key="1">
    <source>
        <dbReference type="EMBL" id="OAQ27035.1"/>
    </source>
</evidence>
<dbReference type="PANTHER" id="PTHR11081:SF65">
    <property type="entry name" value="DNA DAMAGE-INDUCIBLE PROTEIN DIN7-RELATED"/>
    <property type="match status" value="1"/>
</dbReference>
<dbReference type="Gene3D" id="3.40.50.1010">
    <property type="entry name" value="5'-nuclease"/>
    <property type="match status" value="1"/>
</dbReference>
<sequence>MGSIFSTIQYAYTHCSREAAHALVHKRLKKLANPLISVLYFDGDPTTEKESTHDERAKVRRKAEELADEKINEFEVRINNGQRIRKQHFVGIQKQLSRTFQWNSEDRLSLIDYLRDHQWIVQLSPYEADVHIADDCAPGDIVISGDSDLIIHPTVTTIWRPISGSRFLEYIVDEVLAVLGIGRPQLVTLGVVSHNDYNKNIYGLGCATNYKIIKDLPKAETNVPKLVAAYLADSRVVIKNTDHLDFRNSIRVFVQRLQEG</sequence>
<accession>A0A197JPE0</accession>
<dbReference type="EMBL" id="KV442060">
    <property type="protein sequence ID" value="OAQ27035.1"/>
    <property type="molecule type" value="Genomic_DNA"/>
</dbReference>
<dbReference type="SUPFAM" id="SSF88723">
    <property type="entry name" value="PIN domain-like"/>
    <property type="match status" value="1"/>
</dbReference>